<sequence length="518" mass="58705">MNHNMKKSGLALLLACCCVFTAAPVAVKADNVSISTNQTPTGTYSSYTKAEVLKTDTVVYDTLSTSNNVHFYKYTAEKAGYFTVNLAQTSGKGKWNFSVYDADNGNQELETKSLASNYTSRIYNLRPGRSVYIKVERVKSTDITILDYQLTQDYQYSLQVKTTESAQWEQEDNDTQVAATSLQNGSWINGSSYKASDVDWYEYTIPENGYFTYDFQGEGSSALWNLYLYDENMNELQKDTNTRTVSSGKYVLPVGAKVYVKVTCYGVGNQYKIRSNYYATEGWEKESNDTMALATDLTAGKTLHGSINSKKDVDYYRYVATGSGYFNFKFINADGGNNQYWKLSVYDEKKKLLQTVETEDDLQISTAKLSFRKGKEIYLKVERNINDYACGHEYTVTVNQYKADNWEQEYNDSFATATTVKKNKTCSANNYAVKDKDYFVYKAAKKGKVTIQVSLPDSGYWNVCVYNQKKKLVKQEDYAQTGQKFTVKAAKGQKLYVMVKARTKSAVGKTYRVTVKQK</sequence>
<feature type="chain" id="PRO_5039564629" evidence="1">
    <location>
        <begin position="23"/>
        <end position="518"/>
    </location>
</feature>
<gene>
    <name evidence="2" type="ORF">M72_00761</name>
</gene>
<keyword evidence="3" id="KW-1185">Reference proteome</keyword>
<dbReference type="EMBL" id="CVRR01000005">
    <property type="protein sequence ID" value="CRL32924.1"/>
    <property type="molecule type" value="Genomic_DNA"/>
</dbReference>
<name>A0A0M6WAY6_9FIRM</name>
<accession>A0A0M6WAY6</accession>
<dbReference type="AlphaFoldDB" id="A0A0M6WAY6"/>
<dbReference type="SUPFAM" id="SSF89260">
    <property type="entry name" value="Collagen-binding domain"/>
    <property type="match status" value="3"/>
</dbReference>
<feature type="signal peptide" evidence="1">
    <location>
        <begin position="1"/>
        <end position="22"/>
    </location>
</feature>
<protein>
    <submittedName>
        <fullName evidence="2">Uncharacterized protein</fullName>
    </submittedName>
</protein>
<keyword evidence="1" id="KW-0732">Signal</keyword>
<dbReference type="RefSeq" id="WP_055066897.1">
    <property type="nucleotide sequence ID" value="NZ_CP173697.1"/>
</dbReference>
<dbReference type="Proteomes" id="UP000049979">
    <property type="component" value="Unassembled WGS sequence"/>
</dbReference>
<evidence type="ECO:0000313" key="3">
    <source>
        <dbReference type="Proteomes" id="UP000049979"/>
    </source>
</evidence>
<proteinExistence type="predicted"/>
<evidence type="ECO:0000256" key="1">
    <source>
        <dbReference type="SAM" id="SignalP"/>
    </source>
</evidence>
<dbReference type="Gene3D" id="2.60.120.380">
    <property type="match status" value="4"/>
</dbReference>
<organism evidence="2 3">
    <name type="scientific">Roseburia faecis</name>
    <dbReference type="NCBI Taxonomy" id="301302"/>
    <lineage>
        <taxon>Bacteria</taxon>
        <taxon>Bacillati</taxon>
        <taxon>Bacillota</taxon>
        <taxon>Clostridia</taxon>
        <taxon>Lachnospirales</taxon>
        <taxon>Lachnospiraceae</taxon>
        <taxon>Roseburia</taxon>
    </lineage>
</organism>
<reference evidence="3" key="1">
    <citation type="submission" date="2015-05" db="EMBL/GenBank/DDBJ databases">
        <authorList>
            <consortium name="Pathogen Informatics"/>
        </authorList>
    </citation>
    <scope>NUCLEOTIDE SEQUENCE [LARGE SCALE GENOMIC DNA]</scope>
    <source>
        <strain evidence="3">M72</strain>
    </source>
</reference>
<evidence type="ECO:0000313" key="2">
    <source>
        <dbReference type="EMBL" id="CRL32924.1"/>
    </source>
</evidence>
<dbReference type="OrthoDB" id="1862779at2"/>
<dbReference type="STRING" id="301302.ERS852420_02524"/>